<evidence type="ECO:0000256" key="1">
    <source>
        <dbReference type="SAM" id="MobiDB-lite"/>
    </source>
</evidence>
<dbReference type="AlphaFoldDB" id="A0A8S3W8I8"/>
<keyword evidence="3" id="KW-1185">Reference proteome</keyword>
<evidence type="ECO:0000313" key="2">
    <source>
        <dbReference type="EMBL" id="CAG4946994.1"/>
    </source>
</evidence>
<sequence>MLLPNYDQVQIDLTCNEVIPLEELSFNVAEENDISSSTYALQCGFDSDDSVRDKDYLPSDSSDDVESVKPRSQKSQLLQTNKSSKKRVQNPYLHQLWSSVWSRRA</sequence>
<feature type="region of interest" description="Disordered" evidence="1">
    <location>
        <begin position="51"/>
        <end position="87"/>
    </location>
</feature>
<feature type="compositionally biased region" description="Polar residues" evidence="1">
    <location>
        <begin position="73"/>
        <end position="82"/>
    </location>
</feature>
<proteinExistence type="predicted"/>
<dbReference type="OrthoDB" id="10650234at2759"/>
<gene>
    <name evidence="2" type="ORF">PAPOLLO_LOCUS3503</name>
</gene>
<protein>
    <submittedName>
        <fullName evidence="2">(apollo) hypothetical protein</fullName>
    </submittedName>
</protein>
<reference evidence="2" key="1">
    <citation type="submission" date="2021-04" db="EMBL/GenBank/DDBJ databases">
        <authorList>
            <person name="Tunstrom K."/>
        </authorList>
    </citation>
    <scope>NUCLEOTIDE SEQUENCE</scope>
</reference>
<organism evidence="2 3">
    <name type="scientific">Parnassius apollo</name>
    <name type="common">Apollo butterfly</name>
    <name type="synonym">Papilio apollo</name>
    <dbReference type="NCBI Taxonomy" id="110799"/>
    <lineage>
        <taxon>Eukaryota</taxon>
        <taxon>Metazoa</taxon>
        <taxon>Ecdysozoa</taxon>
        <taxon>Arthropoda</taxon>
        <taxon>Hexapoda</taxon>
        <taxon>Insecta</taxon>
        <taxon>Pterygota</taxon>
        <taxon>Neoptera</taxon>
        <taxon>Endopterygota</taxon>
        <taxon>Lepidoptera</taxon>
        <taxon>Glossata</taxon>
        <taxon>Ditrysia</taxon>
        <taxon>Papilionoidea</taxon>
        <taxon>Papilionidae</taxon>
        <taxon>Parnassiinae</taxon>
        <taxon>Parnassini</taxon>
        <taxon>Parnassius</taxon>
        <taxon>Parnassius</taxon>
    </lineage>
</organism>
<name>A0A8S3W8I8_PARAO</name>
<evidence type="ECO:0000313" key="3">
    <source>
        <dbReference type="Proteomes" id="UP000691718"/>
    </source>
</evidence>
<accession>A0A8S3W8I8</accession>
<dbReference type="Proteomes" id="UP000691718">
    <property type="component" value="Unassembled WGS sequence"/>
</dbReference>
<dbReference type="EMBL" id="CAJQZP010000212">
    <property type="protein sequence ID" value="CAG4946994.1"/>
    <property type="molecule type" value="Genomic_DNA"/>
</dbReference>
<comment type="caution">
    <text evidence="2">The sequence shown here is derived from an EMBL/GenBank/DDBJ whole genome shotgun (WGS) entry which is preliminary data.</text>
</comment>